<comment type="caution">
    <text evidence="5">The sequence shown here is derived from an EMBL/GenBank/DDBJ whole genome shotgun (WGS) entry which is preliminary data.</text>
</comment>
<dbReference type="PROSITE" id="PS00211">
    <property type="entry name" value="ABC_TRANSPORTER_1"/>
    <property type="match status" value="1"/>
</dbReference>
<proteinExistence type="predicted"/>
<dbReference type="RefSeq" id="WP_380973609.1">
    <property type="nucleotide sequence ID" value="NZ_JBHTEF010000001.1"/>
</dbReference>
<dbReference type="InterPro" id="IPR003593">
    <property type="entry name" value="AAA+_ATPase"/>
</dbReference>
<dbReference type="PROSITE" id="PS50893">
    <property type="entry name" value="ABC_TRANSPORTER_2"/>
    <property type="match status" value="1"/>
</dbReference>
<accession>A0ABW2SM11</accession>
<reference evidence="6" key="1">
    <citation type="journal article" date="2019" name="Int. J. Syst. Evol. Microbiol.">
        <title>The Global Catalogue of Microorganisms (GCM) 10K type strain sequencing project: providing services to taxonomists for standard genome sequencing and annotation.</title>
        <authorList>
            <consortium name="The Broad Institute Genomics Platform"/>
            <consortium name="The Broad Institute Genome Sequencing Center for Infectious Disease"/>
            <person name="Wu L."/>
            <person name="Ma J."/>
        </authorList>
    </citation>
    <scope>NUCLEOTIDE SEQUENCE [LARGE SCALE GENOMIC DNA]</scope>
    <source>
        <strain evidence="6">CCUG 56698</strain>
    </source>
</reference>
<sequence length="266" mass="27761">MMNSSSDDILPTGVPRRAEPSAGSCGGAAIRVAGLDVSRGGTPVLRDVSMTVPRGAVVGLLGPSGCGKTTLMRAIVGVQAIASGSVTVLDRPAGDRGLRGRIGYVTQRLSVYPDLSVRDNVSYFAALSGVGSGRVDLVIDQVGLGELSRRRVGALSGGEANRASLACALVGDPEVLVLDEPTVGLDPMTREDLWERFRALSDAGRALLISSHVMDEALRCDGLVLMRRGRVLAALTPGELLARTGEETPDRAFLTLIRSGQEGEGR</sequence>
<protein>
    <submittedName>
        <fullName evidence="5">ABC transporter ATP-binding protein</fullName>
    </submittedName>
</protein>
<dbReference type="SUPFAM" id="SSF52540">
    <property type="entry name" value="P-loop containing nucleoside triphosphate hydrolases"/>
    <property type="match status" value="1"/>
</dbReference>
<dbReference type="PANTHER" id="PTHR43038:SF3">
    <property type="entry name" value="ABC TRANSPORTER G FAMILY MEMBER 20 ISOFORM X1"/>
    <property type="match status" value="1"/>
</dbReference>
<dbReference type="Gene3D" id="3.40.50.300">
    <property type="entry name" value="P-loop containing nucleotide triphosphate hydrolases"/>
    <property type="match status" value="1"/>
</dbReference>
<feature type="domain" description="ABC transporter" evidence="4">
    <location>
        <begin position="30"/>
        <end position="253"/>
    </location>
</feature>
<feature type="region of interest" description="Disordered" evidence="3">
    <location>
        <begin position="1"/>
        <end position="25"/>
    </location>
</feature>
<dbReference type="Pfam" id="PF00005">
    <property type="entry name" value="ABC_tran"/>
    <property type="match status" value="1"/>
</dbReference>
<name>A0ABW2SM11_9ACTO</name>
<gene>
    <name evidence="5" type="ORF">ACFQWG_06985</name>
</gene>
<keyword evidence="6" id="KW-1185">Reference proteome</keyword>
<dbReference type="InterPro" id="IPR003439">
    <property type="entry name" value="ABC_transporter-like_ATP-bd"/>
</dbReference>
<dbReference type="EMBL" id="JBHTEF010000001">
    <property type="protein sequence ID" value="MFC7580940.1"/>
    <property type="molecule type" value="Genomic_DNA"/>
</dbReference>
<dbReference type="PANTHER" id="PTHR43038">
    <property type="entry name" value="ATP-BINDING CASSETTE, SUB-FAMILY H, MEMBER 1"/>
    <property type="match status" value="1"/>
</dbReference>
<keyword evidence="2 5" id="KW-0067">ATP-binding</keyword>
<evidence type="ECO:0000313" key="5">
    <source>
        <dbReference type="EMBL" id="MFC7580940.1"/>
    </source>
</evidence>
<organism evidence="5 6">
    <name type="scientific">Schaalia naturae</name>
    <dbReference type="NCBI Taxonomy" id="635203"/>
    <lineage>
        <taxon>Bacteria</taxon>
        <taxon>Bacillati</taxon>
        <taxon>Actinomycetota</taxon>
        <taxon>Actinomycetes</taxon>
        <taxon>Actinomycetales</taxon>
        <taxon>Actinomycetaceae</taxon>
        <taxon>Schaalia</taxon>
    </lineage>
</organism>
<dbReference type="Proteomes" id="UP001596527">
    <property type="component" value="Unassembled WGS sequence"/>
</dbReference>
<evidence type="ECO:0000313" key="6">
    <source>
        <dbReference type="Proteomes" id="UP001596527"/>
    </source>
</evidence>
<evidence type="ECO:0000256" key="1">
    <source>
        <dbReference type="ARBA" id="ARBA00022741"/>
    </source>
</evidence>
<dbReference type="CDD" id="cd03230">
    <property type="entry name" value="ABC_DR_subfamily_A"/>
    <property type="match status" value="1"/>
</dbReference>
<evidence type="ECO:0000256" key="3">
    <source>
        <dbReference type="SAM" id="MobiDB-lite"/>
    </source>
</evidence>
<dbReference type="InterPro" id="IPR017871">
    <property type="entry name" value="ABC_transporter-like_CS"/>
</dbReference>
<keyword evidence="1" id="KW-0547">Nucleotide-binding</keyword>
<evidence type="ECO:0000256" key="2">
    <source>
        <dbReference type="ARBA" id="ARBA00022840"/>
    </source>
</evidence>
<evidence type="ECO:0000259" key="4">
    <source>
        <dbReference type="PROSITE" id="PS50893"/>
    </source>
</evidence>
<dbReference type="SMART" id="SM00382">
    <property type="entry name" value="AAA"/>
    <property type="match status" value="1"/>
</dbReference>
<dbReference type="InterPro" id="IPR027417">
    <property type="entry name" value="P-loop_NTPase"/>
</dbReference>
<dbReference type="GO" id="GO:0005524">
    <property type="term" value="F:ATP binding"/>
    <property type="evidence" value="ECO:0007669"/>
    <property type="project" value="UniProtKB-KW"/>
</dbReference>